<accession>A0ABQ3YLQ3</accession>
<dbReference type="PANTHER" id="PTHR43677">
    <property type="entry name" value="SHORT-CHAIN DEHYDROGENASE/REDUCTASE"/>
    <property type="match status" value="1"/>
</dbReference>
<dbReference type="Proteomes" id="UP000609879">
    <property type="component" value="Unassembled WGS sequence"/>
</dbReference>
<dbReference type="Pfam" id="PF13602">
    <property type="entry name" value="ADH_zinc_N_2"/>
    <property type="match status" value="1"/>
</dbReference>
<dbReference type="SUPFAM" id="SSF50129">
    <property type="entry name" value="GroES-like"/>
    <property type="match status" value="1"/>
</dbReference>
<name>A0ABQ3YLQ3_9ACTN</name>
<dbReference type="Gene3D" id="3.40.50.720">
    <property type="entry name" value="NAD(P)-binding Rossmann-like Domain"/>
    <property type="match status" value="1"/>
</dbReference>
<keyword evidence="3" id="KW-1185">Reference proteome</keyword>
<evidence type="ECO:0000259" key="1">
    <source>
        <dbReference type="SMART" id="SM00829"/>
    </source>
</evidence>
<dbReference type="EMBL" id="BOMI01000209">
    <property type="protein sequence ID" value="GID80860.1"/>
    <property type="molecule type" value="Genomic_DNA"/>
</dbReference>
<dbReference type="InterPro" id="IPR036291">
    <property type="entry name" value="NAD(P)-bd_dom_sf"/>
</dbReference>
<dbReference type="SMART" id="SM00829">
    <property type="entry name" value="PKS_ER"/>
    <property type="match status" value="1"/>
</dbReference>
<organism evidence="2 3">
    <name type="scientific">Paractinoplanes deccanensis</name>
    <dbReference type="NCBI Taxonomy" id="113561"/>
    <lineage>
        <taxon>Bacteria</taxon>
        <taxon>Bacillati</taxon>
        <taxon>Actinomycetota</taxon>
        <taxon>Actinomycetes</taxon>
        <taxon>Micromonosporales</taxon>
        <taxon>Micromonosporaceae</taxon>
        <taxon>Paractinoplanes</taxon>
    </lineage>
</organism>
<dbReference type="InterPro" id="IPR013154">
    <property type="entry name" value="ADH-like_N"/>
</dbReference>
<evidence type="ECO:0000313" key="2">
    <source>
        <dbReference type="EMBL" id="GID80860.1"/>
    </source>
</evidence>
<proteinExistence type="predicted"/>
<dbReference type="Gene3D" id="3.90.180.10">
    <property type="entry name" value="Medium-chain alcohol dehydrogenases, catalytic domain"/>
    <property type="match status" value="1"/>
</dbReference>
<gene>
    <name evidence="2" type="ORF">Ade02nite_95010</name>
</gene>
<dbReference type="InterPro" id="IPR011032">
    <property type="entry name" value="GroES-like_sf"/>
</dbReference>
<protein>
    <submittedName>
        <fullName evidence="2">Zinc-binding alcohol dehydrogenase</fullName>
    </submittedName>
</protein>
<dbReference type="SUPFAM" id="SSF51735">
    <property type="entry name" value="NAD(P)-binding Rossmann-fold domains"/>
    <property type="match status" value="1"/>
</dbReference>
<dbReference type="PANTHER" id="PTHR43677:SF4">
    <property type="entry name" value="QUINONE OXIDOREDUCTASE-LIKE PROTEIN 2"/>
    <property type="match status" value="1"/>
</dbReference>
<sequence>MRALRIHAWGASPVIDDIPEPVRGDGEVLVQVDAAGMAHLDLTVASGEFGMRPALPYTGGVEGSGTVLEADDLAPGTQVMLRGGGLGVVRDGTWQERVSVPRKAVSLLDTPLPANLAATFLGPTTTAAVTLHDVAKLTAGEKVLVTGAAGAVGSLVCQLARQAGAEVTGLVGRPERLADLPGGVTGALLGEPPAGWAAERPFDLLVDTVGGDRLIERTRWVRAGGRAVVVGYTAGAEATVDLPNWLLADVALLPVNMMRHGRRGQELSPALSAQLAAGTLTLAIEQVPVEAAADALARLAKGQTRGRLVVTF</sequence>
<dbReference type="RefSeq" id="WP_203778068.1">
    <property type="nucleotide sequence ID" value="NZ_BAAABO010000053.1"/>
</dbReference>
<feature type="domain" description="Enoyl reductase (ER)" evidence="1">
    <location>
        <begin position="10"/>
        <end position="310"/>
    </location>
</feature>
<dbReference type="InterPro" id="IPR020843">
    <property type="entry name" value="ER"/>
</dbReference>
<comment type="caution">
    <text evidence="2">The sequence shown here is derived from an EMBL/GenBank/DDBJ whole genome shotgun (WGS) entry which is preliminary data.</text>
</comment>
<reference evidence="2 3" key="1">
    <citation type="submission" date="2021-01" db="EMBL/GenBank/DDBJ databases">
        <title>Whole genome shotgun sequence of Actinoplanes deccanensis NBRC 13994.</title>
        <authorList>
            <person name="Komaki H."/>
            <person name="Tamura T."/>
        </authorList>
    </citation>
    <scope>NUCLEOTIDE SEQUENCE [LARGE SCALE GENOMIC DNA]</scope>
    <source>
        <strain evidence="2 3">NBRC 13994</strain>
    </source>
</reference>
<evidence type="ECO:0000313" key="3">
    <source>
        <dbReference type="Proteomes" id="UP000609879"/>
    </source>
</evidence>
<dbReference type="Pfam" id="PF08240">
    <property type="entry name" value="ADH_N"/>
    <property type="match status" value="1"/>
</dbReference>
<dbReference type="InterPro" id="IPR051397">
    <property type="entry name" value="Zn-ADH-like_protein"/>
</dbReference>